<reference evidence="3 4" key="1">
    <citation type="submission" date="2021-07" db="EMBL/GenBank/DDBJ databases">
        <title>Hymenobacter profundi sp. nov., isolated from deep-sea water.</title>
        <authorList>
            <person name="Kim M.K."/>
        </authorList>
    </citation>
    <scope>NUCLEOTIDE SEQUENCE [LARGE SCALE GENOMIC DNA]</scope>
    <source>
        <strain evidence="3 4">M2</strain>
    </source>
</reference>
<keyword evidence="4" id="KW-1185">Reference proteome</keyword>
<comment type="caution">
    <text evidence="3">The sequence shown here is derived from an EMBL/GenBank/DDBJ whole genome shotgun (WGS) entry which is preliminary data.</text>
</comment>
<dbReference type="InterPro" id="IPR000014">
    <property type="entry name" value="PAS"/>
</dbReference>
<accession>A0ABS6X1P4</accession>
<protein>
    <submittedName>
        <fullName evidence="3">PAS domain-containing protein</fullName>
    </submittedName>
</protein>
<keyword evidence="1" id="KW-0175">Coiled coil</keyword>
<feature type="coiled-coil region" evidence="1">
    <location>
        <begin position="267"/>
        <end position="298"/>
    </location>
</feature>
<dbReference type="Pfam" id="PF13188">
    <property type="entry name" value="PAS_8"/>
    <property type="match status" value="1"/>
</dbReference>
<evidence type="ECO:0000256" key="1">
    <source>
        <dbReference type="SAM" id="Coils"/>
    </source>
</evidence>
<dbReference type="InterPro" id="IPR000700">
    <property type="entry name" value="PAS-assoc_C"/>
</dbReference>
<organism evidence="3 4">
    <name type="scientific">Hymenobacter profundi</name>
    <dbReference type="NCBI Taxonomy" id="1982110"/>
    <lineage>
        <taxon>Bacteria</taxon>
        <taxon>Pseudomonadati</taxon>
        <taxon>Bacteroidota</taxon>
        <taxon>Cytophagia</taxon>
        <taxon>Cytophagales</taxon>
        <taxon>Hymenobacteraceae</taxon>
        <taxon>Hymenobacter</taxon>
    </lineage>
</organism>
<dbReference type="Pfam" id="PF08448">
    <property type="entry name" value="PAS_4"/>
    <property type="match status" value="3"/>
</dbReference>
<feature type="domain" description="PAC" evidence="2">
    <location>
        <begin position="221"/>
        <end position="276"/>
    </location>
</feature>
<dbReference type="Proteomes" id="UP000826188">
    <property type="component" value="Unassembled WGS sequence"/>
</dbReference>
<evidence type="ECO:0000313" key="4">
    <source>
        <dbReference type="Proteomes" id="UP000826188"/>
    </source>
</evidence>
<dbReference type="SMART" id="SM00091">
    <property type="entry name" value="PAS"/>
    <property type="match status" value="3"/>
</dbReference>
<feature type="coiled-coil region" evidence="1">
    <location>
        <begin position="409"/>
        <end position="443"/>
    </location>
</feature>
<evidence type="ECO:0000313" key="3">
    <source>
        <dbReference type="EMBL" id="MBW3129422.1"/>
    </source>
</evidence>
<proteinExistence type="predicted"/>
<name>A0ABS6X1P4_9BACT</name>
<feature type="domain" description="PAC" evidence="2">
    <location>
        <begin position="364"/>
        <end position="421"/>
    </location>
</feature>
<gene>
    <name evidence="3" type="ORF">KYK14_12735</name>
</gene>
<dbReference type="InterPro" id="IPR013656">
    <property type="entry name" value="PAS_4"/>
</dbReference>
<dbReference type="RefSeq" id="WP_219159264.1">
    <property type="nucleotide sequence ID" value="NZ_JAHWGL010000051.1"/>
</dbReference>
<sequence>MAFSDNPLEAFFDLVPTGAVLYAPLFDASGEVVDLRFVRLNPAGQRLLGLPAEPPRTFCEYFPDSVPLGVFDWHRTAYLTDQVAPYDFPYAGDGLHTYFRLVARRSGELLVVSFTDMADLPHSAVEQALRASQAAEQVARAEAEGQRARFYEVLMALPALVATYHGPTHVYTFINEAYRRYFPTQALPGRSLREVLPETETQGVLAVMDRVYQTGEPIYQQELEVWLDFEGTGQPRQLFLNLFFHPLRDAQGRIDGLLDFTYDVTEQVLARRQVEQFNQQAQAARAEAEAERQRLHQVLMRMPANIALLRGPEHVYDLVNAEYERLFPARTTLGRTIREVIPDIEGQGFYELFDHVYETGEPFYQAEAEAWADFAGTGEPQRRYYRTTFEPIRDAQGQVTEVLNFAVDVTAQVEARQQVEQLNQELEARVQARTQEALALQADLLAAAQRQMQVRESFYQIFEQTPAAVSLLRGPSHRFEYVNPVYQQVFAGRQLVGRDFAEALPDAAAQGYLAMLEGVYHTGETFFGAERVDSHDVRQRQAVDDGA</sequence>
<evidence type="ECO:0000259" key="2">
    <source>
        <dbReference type="PROSITE" id="PS50113"/>
    </source>
</evidence>
<dbReference type="PROSITE" id="PS50113">
    <property type="entry name" value="PAC"/>
    <property type="match status" value="2"/>
</dbReference>
<dbReference type="EMBL" id="JAHWGL010000051">
    <property type="protein sequence ID" value="MBW3129422.1"/>
    <property type="molecule type" value="Genomic_DNA"/>
</dbReference>